<sequence>MDYIRFRFLPNNQRFLTGNNYLWAYKAGFLVYNRDRIMHYAREYNIPVLLLAGVAVAEAGGKPDRMKGYGVLQIRQLIDLINRNNSLSNSTSVGALAIQLRAAAETMGIDAVKLTSGQQLQLSVCLLNNDFNIKVVAKHLHDLILHDYPDADTAKLTDEQIIVAGSRYNRGIQRSKSDFIDSIHAPLGSPQRAYSEYGRRIIEKRETIENIMRLAH</sequence>
<accession>A0ABS4P6X6</accession>
<dbReference type="EMBL" id="JAGGMQ010000001">
    <property type="protein sequence ID" value="MBP2168408.1"/>
    <property type="molecule type" value="Genomic_DNA"/>
</dbReference>
<dbReference type="Proteomes" id="UP001195624">
    <property type="component" value="Unassembled WGS sequence"/>
</dbReference>
<gene>
    <name evidence="1" type="ORF">J2125_001600</name>
</gene>
<dbReference type="Gene3D" id="1.10.530.10">
    <property type="match status" value="1"/>
</dbReference>
<dbReference type="RefSeq" id="WP_083865641.1">
    <property type="nucleotide sequence ID" value="NZ_JAGGMQ010000001.1"/>
</dbReference>
<name>A0ABS4P6X6_9GAMM</name>
<comment type="caution">
    <text evidence="1">The sequence shown here is derived from an EMBL/GenBank/DDBJ whole genome shotgun (WGS) entry which is preliminary data.</text>
</comment>
<evidence type="ECO:0000313" key="1">
    <source>
        <dbReference type="EMBL" id="MBP2168408.1"/>
    </source>
</evidence>
<reference evidence="1 2" key="1">
    <citation type="submission" date="2021-03" db="EMBL/GenBank/DDBJ databases">
        <authorList>
            <person name="D'Agostino P."/>
            <person name="Huntemann M."/>
            <person name="Clum A."/>
            <person name="Spunde A."/>
            <person name="Palaniappan K."/>
            <person name="Ritter S."/>
            <person name="Mikhailova N."/>
            <person name="Chen I.-M."/>
            <person name="Stamatis D."/>
            <person name="Reddy T."/>
            <person name="O'Malley R."/>
            <person name="Daum C."/>
            <person name="Shapiro N."/>
            <person name="Ivanova N."/>
            <person name="Kyrpides N."/>
            <person name="Woyke T."/>
        </authorList>
    </citation>
    <scope>NUCLEOTIDE SEQUENCE [LARGE SCALE GENOMIC DNA]</scope>
    <source>
        <strain evidence="1 2">WS4403</strain>
    </source>
</reference>
<reference evidence="2" key="2">
    <citation type="submission" date="2023-07" db="EMBL/GenBank/DDBJ databases">
        <title>Genome mining of underrepresented organisms for secondary metabolites.</title>
        <authorList>
            <person name="D'Agostino P.M."/>
        </authorList>
    </citation>
    <scope>NUCLEOTIDE SEQUENCE [LARGE SCALE GENOMIC DNA]</scope>
    <source>
        <strain evidence="2">WS4403</strain>
    </source>
</reference>
<protein>
    <submittedName>
        <fullName evidence="1">Uncharacterized protein</fullName>
    </submittedName>
</protein>
<evidence type="ECO:0000313" key="2">
    <source>
        <dbReference type="Proteomes" id="UP001195624"/>
    </source>
</evidence>
<organism evidence="1 2">
    <name type="scientific">Winslowiella toletana</name>
    <dbReference type="NCBI Taxonomy" id="92490"/>
    <lineage>
        <taxon>Bacteria</taxon>
        <taxon>Pseudomonadati</taxon>
        <taxon>Pseudomonadota</taxon>
        <taxon>Gammaproteobacteria</taxon>
        <taxon>Enterobacterales</taxon>
        <taxon>Erwiniaceae</taxon>
        <taxon>Winslowiella</taxon>
    </lineage>
</organism>
<keyword evidence="2" id="KW-1185">Reference proteome</keyword>
<proteinExistence type="predicted"/>